<dbReference type="Pfam" id="PF01979">
    <property type="entry name" value="Amidohydro_1"/>
    <property type="match status" value="1"/>
</dbReference>
<proteinExistence type="inferred from homology"/>
<comment type="similarity">
    <text evidence="1">Belongs to the metallo-dependent hydrolases superfamily. Hydantoinase/dihydropyrimidinase family.</text>
</comment>
<dbReference type="FunFam" id="3.20.20.140:FF:000174">
    <property type="entry name" value="Dihydropyrimidinase-related protein 2"/>
    <property type="match status" value="1"/>
</dbReference>
<feature type="domain" description="Amidohydrolase-related" evidence="2">
    <location>
        <begin position="53"/>
        <end position="445"/>
    </location>
</feature>
<dbReference type="EMBL" id="VSSQ01017365">
    <property type="protein sequence ID" value="MPM59590.1"/>
    <property type="molecule type" value="Genomic_DNA"/>
</dbReference>
<dbReference type="Gene3D" id="3.20.20.140">
    <property type="entry name" value="Metal-dependent hydrolases"/>
    <property type="match status" value="1"/>
</dbReference>
<dbReference type="Gene3D" id="2.30.40.10">
    <property type="entry name" value="Urease, subunit C, domain 1"/>
    <property type="match status" value="1"/>
</dbReference>
<dbReference type="PANTHER" id="PTHR43668">
    <property type="entry name" value="ALLANTOINASE"/>
    <property type="match status" value="1"/>
</dbReference>
<dbReference type="SUPFAM" id="SSF51338">
    <property type="entry name" value="Composite domain of metallo-dependent hydrolases"/>
    <property type="match status" value="1"/>
</dbReference>
<protein>
    <submittedName>
        <fullName evidence="3">D-hydantoinase</fullName>
        <ecNumber evidence="3">3.5.2.-</ecNumber>
    </submittedName>
</protein>
<comment type="caution">
    <text evidence="3">The sequence shown here is derived from an EMBL/GenBank/DDBJ whole genome shotgun (WGS) entry which is preliminary data.</text>
</comment>
<accession>A0A645B2A8</accession>
<dbReference type="InterPro" id="IPR011059">
    <property type="entry name" value="Metal-dep_hydrolase_composite"/>
</dbReference>
<dbReference type="GO" id="GO:0005737">
    <property type="term" value="C:cytoplasm"/>
    <property type="evidence" value="ECO:0007669"/>
    <property type="project" value="TreeGrafter"/>
</dbReference>
<sequence>MESEKWVIKNGTIVNPEYGEIKADIKIENGIVTAIGRGLCEEGCKVYDAADKYLFPGFIDTHVHLGNFNSFEDDCRSETISAAAGGVTTVCQMAKASKLPKFRPPQTSYHEVLGEITDIIDNNSSVDVALHLNLSSYEQIDEIASYAELGHTSFKFFMSYVGMEGAIKMGAIGVRDGIIYAALNKVSEVPGTLAIVHCENDDLIEFFQRSMTEKDKENISFSDFAKSRPSIAEAENIHRLLYYAAETGATVYVPHVSSIKAINVVKEARKNSGVKVFVETCPQYLVLTHEEANKMPGAIAKVTPTMRDRETLDYLWECIKDGTINTIGTDHCSLGLDKKKSVWHSPGGFPGIETIAPLIITEARKRGISLQRVSQILSYNAAKIFGMLPRKGTLRIGADADIAILDLSKEATIKAENLHSSSTFTPYEGFKTKAYVEATFLRGNLIWRDGDLLKAKTGKTVLRKPIDLI</sequence>
<organism evidence="3">
    <name type="scientific">bioreactor metagenome</name>
    <dbReference type="NCBI Taxonomy" id="1076179"/>
    <lineage>
        <taxon>unclassified sequences</taxon>
        <taxon>metagenomes</taxon>
        <taxon>ecological metagenomes</taxon>
    </lineage>
</organism>
<keyword evidence="3" id="KW-0378">Hydrolase</keyword>
<gene>
    <name evidence="3" type="ORF">SDC9_106434</name>
</gene>
<dbReference type="EC" id="3.5.2.-" evidence="3"/>
<evidence type="ECO:0000259" key="2">
    <source>
        <dbReference type="Pfam" id="PF01979"/>
    </source>
</evidence>
<name>A0A645B2A8_9ZZZZ</name>
<dbReference type="InterPro" id="IPR006680">
    <property type="entry name" value="Amidohydro-rel"/>
</dbReference>
<dbReference type="InterPro" id="IPR050138">
    <property type="entry name" value="DHOase/Allantoinase_Hydrolase"/>
</dbReference>
<dbReference type="SUPFAM" id="SSF51556">
    <property type="entry name" value="Metallo-dependent hydrolases"/>
    <property type="match status" value="1"/>
</dbReference>
<dbReference type="InterPro" id="IPR032466">
    <property type="entry name" value="Metal_Hydrolase"/>
</dbReference>
<dbReference type="PANTHER" id="PTHR43668:SF2">
    <property type="entry name" value="ALLANTOINASE"/>
    <property type="match status" value="1"/>
</dbReference>
<reference evidence="3" key="1">
    <citation type="submission" date="2019-08" db="EMBL/GenBank/DDBJ databases">
        <authorList>
            <person name="Kucharzyk K."/>
            <person name="Murdoch R.W."/>
            <person name="Higgins S."/>
            <person name="Loffler F."/>
        </authorList>
    </citation>
    <scope>NUCLEOTIDE SEQUENCE</scope>
</reference>
<dbReference type="AlphaFoldDB" id="A0A645B2A8"/>
<dbReference type="GO" id="GO:0006145">
    <property type="term" value="P:purine nucleobase catabolic process"/>
    <property type="evidence" value="ECO:0007669"/>
    <property type="project" value="TreeGrafter"/>
</dbReference>
<evidence type="ECO:0000256" key="1">
    <source>
        <dbReference type="ARBA" id="ARBA00008829"/>
    </source>
</evidence>
<evidence type="ECO:0000313" key="3">
    <source>
        <dbReference type="EMBL" id="MPM59590.1"/>
    </source>
</evidence>
<dbReference type="GO" id="GO:0004038">
    <property type="term" value="F:allantoinase activity"/>
    <property type="evidence" value="ECO:0007669"/>
    <property type="project" value="TreeGrafter"/>
</dbReference>